<protein>
    <submittedName>
        <fullName evidence="1">Uncharacterized protein</fullName>
    </submittedName>
</protein>
<proteinExistence type="predicted"/>
<organism evidence="1 2">
    <name type="scientific">Kiloniella antarctica</name>
    <dbReference type="NCBI Taxonomy" id="1550907"/>
    <lineage>
        <taxon>Bacteria</taxon>
        <taxon>Pseudomonadati</taxon>
        <taxon>Pseudomonadota</taxon>
        <taxon>Alphaproteobacteria</taxon>
        <taxon>Rhodospirillales</taxon>
        <taxon>Kiloniellaceae</taxon>
        <taxon>Kiloniella</taxon>
    </lineage>
</organism>
<name>A0ABW5BL56_9PROT</name>
<gene>
    <name evidence="1" type="ORF">ACFSKO_13445</name>
</gene>
<evidence type="ECO:0000313" key="1">
    <source>
        <dbReference type="EMBL" id="MFD2206632.1"/>
    </source>
</evidence>
<comment type="caution">
    <text evidence="1">The sequence shown here is derived from an EMBL/GenBank/DDBJ whole genome shotgun (WGS) entry which is preliminary data.</text>
</comment>
<dbReference type="RefSeq" id="WP_380252455.1">
    <property type="nucleotide sequence ID" value="NZ_JBHUII010000006.1"/>
</dbReference>
<sequence length="150" mass="15398">MNTNILPSNRAVLAARIDPDAYTTGDESSGWVDMAVFENIQAIVCAGTLGASATLDAKLEQATNKSGGSAKDITGKAITQLTKASGQDDVQAIINCRSDELDTNNGFTHVRLTMTVGTATSDAGAVILGHDARYQPADGGGAVDISEVVA</sequence>
<keyword evidence="2" id="KW-1185">Reference proteome</keyword>
<accession>A0ABW5BL56</accession>
<dbReference type="Proteomes" id="UP001597294">
    <property type="component" value="Unassembled WGS sequence"/>
</dbReference>
<dbReference type="EMBL" id="JBHUII010000006">
    <property type="protein sequence ID" value="MFD2206632.1"/>
    <property type="molecule type" value="Genomic_DNA"/>
</dbReference>
<evidence type="ECO:0000313" key="2">
    <source>
        <dbReference type="Proteomes" id="UP001597294"/>
    </source>
</evidence>
<reference evidence="2" key="1">
    <citation type="journal article" date="2019" name="Int. J. Syst. Evol. Microbiol.">
        <title>The Global Catalogue of Microorganisms (GCM) 10K type strain sequencing project: providing services to taxonomists for standard genome sequencing and annotation.</title>
        <authorList>
            <consortium name="The Broad Institute Genomics Platform"/>
            <consortium name="The Broad Institute Genome Sequencing Center for Infectious Disease"/>
            <person name="Wu L."/>
            <person name="Ma J."/>
        </authorList>
    </citation>
    <scope>NUCLEOTIDE SEQUENCE [LARGE SCALE GENOMIC DNA]</scope>
    <source>
        <strain evidence="2">CGMCC 4.7192</strain>
    </source>
</reference>